<dbReference type="PATRIC" id="fig|36849.3.peg.2325"/>
<evidence type="ECO:0000256" key="19">
    <source>
        <dbReference type="ARBA" id="ARBA00044770"/>
    </source>
</evidence>
<gene>
    <name evidence="23" type="primary">ftsW_2</name>
    <name evidence="23" type="ORF">OXPF_22050</name>
</gene>
<dbReference type="Proteomes" id="UP000050326">
    <property type="component" value="Unassembled WGS sequence"/>
</dbReference>
<dbReference type="STRING" id="36849.OXPF_22050"/>
<keyword evidence="7 22" id="KW-0812">Transmembrane</keyword>
<keyword evidence="4" id="KW-0132">Cell division</keyword>
<evidence type="ECO:0000256" key="7">
    <source>
        <dbReference type="ARBA" id="ARBA00022692"/>
    </source>
</evidence>
<dbReference type="NCBIfam" id="TIGR02614">
    <property type="entry name" value="ftsW"/>
    <property type="match status" value="1"/>
</dbReference>
<feature type="transmembrane region" description="Helical" evidence="22">
    <location>
        <begin position="50"/>
        <end position="68"/>
    </location>
</feature>
<evidence type="ECO:0000256" key="11">
    <source>
        <dbReference type="ARBA" id="ARBA00023136"/>
    </source>
</evidence>
<accession>A0A0P8WNB5</accession>
<evidence type="ECO:0000256" key="12">
    <source>
        <dbReference type="ARBA" id="ARBA00023306"/>
    </source>
</evidence>
<dbReference type="NCBIfam" id="TIGR02615">
    <property type="entry name" value="spoVE"/>
    <property type="match status" value="1"/>
</dbReference>
<dbReference type="InterPro" id="IPR013438">
    <property type="entry name" value="SpoVE"/>
</dbReference>
<feature type="transmembrane region" description="Helical" evidence="22">
    <location>
        <begin position="137"/>
        <end position="157"/>
    </location>
</feature>
<comment type="subcellular location">
    <subcellularLocation>
        <location evidence="1">Cell membrane</location>
        <topology evidence="1">Multi-pass membrane protein</topology>
    </subcellularLocation>
</comment>
<dbReference type="GO" id="GO:0051301">
    <property type="term" value="P:cell division"/>
    <property type="evidence" value="ECO:0007669"/>
    <property type="project" value="UniProtKB-KW"/>
</dbReference>
<keyword evidence="24" id="KW-1185">Reference proteome</keyword>
<keyword evidence="5" id="KW-0328">Glycosyltransferase</keyword>
<evidence type="ECO:0000313" key="23">
    <source>
        <dbReference type="EMBL" id="KPU44039.1"/>
    </source>
</evidence>
<feature type="transmembrane region" description="Helical" evidence="22">
    <location>
        <begin position="12"/>
        <end position="38"/>
    </location>
</feature>
<keyword evidence="12" id="KW-0131">Cell cycle</keyword>
<sequence length="363" mass="39656">MARKRGSCDFFLMLMVFALLAIGLVMVFSASSVTDLAYHKDAFYTFKRQLAWAGMGLLAMVFTMNFDYHNLKKLSKPLLILAIILLIVVLFMPERNGARRWIGMGNLSLQPSEVAKFAVILYMASGLTEKKDKIKNFVNGVLPFVLVGGLIFALILIEPNLSVAGTVLIVVFFMLIAAGARKRHLTMLALLGSAAAVVFTMSEDYRYRRFTAFLDPWKDPLDTGYQAIQSLLAIGSGGLMGAGLGKSHQKFFYIPEPQTDFIFSIIGEELGFLGASSIMILFLILIWRGIKIAINAPDNFGSFLAAGITSLIAVQTLINIAVATSSMPITGIPLPFISYGGSSLTFMMAAVGILLNISRYEKA</sequence>
<dbReference type="RefSeq" id="WP_054875243.1">
    <property type="nucleotide sequence ID" value="NZ_LKET01000032.1"/>
</dbReference>
<evidence type="ECO:0000256" key="1">
    <source>
        <dbReference type="ARBA" id="ARBA00004651"/>
    </source>
</evidence>
<feature type="transmembrane region" description="Helical" evidence="22">
    <location>
        <begin position="270"/>
        <end position="290"/>
    </location>
</feature>
<feature type="transmembrane region" description="Helical" evidence="22">
    <location>
        <begin position="336"/>
        <end position="357"/>
    </location>
</feature>
<keyword evidence="3" id="KW-1003">Cell membrane</keyword>
<evidence type="ECO:0000256" key="2">
    <source>
        <dbReference type="ARBA" id="ARBA00004752"/>
    </source>
</evidence>
<comment type="catalytic activity">
    <reaction evidence="20">
        <text>[GlcNAc-(1-&gt;4)-Mur2Ac(oyl-L-Ala-gamma-D-Glu-L-Lys-D-Ala-D-Ala)](n)-di-trans,octa-cis-undecaprenyl diphosphate + beta-D-GlcNAc-(1-&gt;4)-Mur2Ac(oyl-L-Ala-gamma-D-Glu-L-Lys-D-Ala-D-Ala)-di-trans,octa-cis-undecaprenyl diphosphate = [GlcNAc-(1-&gt;4)-Mur2Ac(oyl-L-Ala-gamma-D-Glu-L-Lys-D-Ala-D-Ala)](n+1)-di-trans,octa-cis-undecaprenyl diphosphate + di-trans,octa-cis-undecaprenyl diphosphate + H(+)</text>
        <dbReference type="Rhea" id="RHEA:23708"/>
        <dbReference type="Rhea" id="RHEA-COMP:9602"/>
        <dbReference type="Rhea" id="RHEA-COMP:9603"/>
        <dbReference type="ChEBI" id="CHEBI:15378"/>
        <dbReference type="ChEBI" id="CHEBI:58405"/>
        <dbReference type="ChEBI" id="CHEBI:60033"/>
        <dbReference type="ChEBI" id="CHEBI:78435"/>
        <dbReference type="EC" id="2.4.99.28"/>
    </reaction>
</comment>
<evidence type="ECO:0000256" key="13">
    <source>
        <dbReference type="ARBA" id="ARBA00023316"/>
    </source>
</evidence>
<evidence type="ECO:0000256" key="18">
    <source>
        <dbReference type="ARBA" id="ARBA00041418"/>
    </source>
</evidence>
<feature type="transmembrane region" description="Helical" evidence="22">
    <location>
        <begin position="185"/>
        <end position="202"/>
    </location>
</feature>
<dbReference type="AlphaFoldDB" id="A0A0P8WNB5"/>
<dbReference type="GO" id="GO:0008955">
    <property type="term" value="F:peptidoglycan glycosyltransferase activity"/>
    <property type="evidence" value="ECO:0007669"/>
    <property type="project" value="UniProtKB-EC"/>
</dbReference>
<proteinExistence type="inferred from homology"/>
<keyword evidence="9" id="KW-0573">Peptidoglycan synthesis</keyword>
<reference evidence="23 24" key="1">
    <citation type="submission" date="2015-09" db="EMBL/GenBank/DDBJ databases">
        <title>Genome sequence of Oxobacter pfennigii DSM 3222.</title>
        <authorList>
            <person name="Poehlein A."/>
            <person name="Bengelsdorf F.R."/>
            <person name="Schiel-Bengelsdorf B."/>
            <person name="Duerre P."/>
            <person name="Daniel R."/>
        </authorList>
    </citation>
    <scope>NUCLEOTIDE SEQUENCE [LARGE SCALE GENOMIC DNA]</scope>
    <source>
        <strain evidence="23 24">DSM 3222</strain>
    </source>
</reference>
<keyword evidence="8" id="KW-0133">Cell shape</keyword>
<dbReference type="GO" id="GO:0008360">
    <property type="term" value="P:regulation of cell shape"/>
    <property type="evidence" value="ECO:0007669"/>
    <property type="project" value="UniProtKB-KW"/>
</dbReference>
<name>A0A0P8WNB5_9CLOT</name>
<evidence type="ECO:0000256" key="4">
    <source>
        <dbReference type="ARBA" id="ARBA00022618"/>
    </source>
</evidence>
<dbReference type="PANTHER" id="PTHR30474:SF2">
    <property type="entry name" value="PEPTIDOGLYCAN GLYCOSYLTRANSFERASE FTSW-RELATED"/>
    <property type="match status" value="1"/>
</dbReference>
<comment type="caution">
    <text evidence="23">The sequence shown here is derived from an EMBL/GenBank/DDBJ whole genome shotgun (WGS) entry which is preliminary data.</text>
</comment>
<dbReference type="PANTHER" id="PTHR30474">
    <property type="entry name" value="CELL CYCLE PROTEIN"/>
    <property type="match status" value="1"/>
</dbReference>
<keyword evidence="11 22" id="KW-0472">Membrane</keyword>
<dbReference type="Pfam" id="PF01098">
    <property type="entry name" value="FTSW_RODA_SPOVE"/>
    <property type="match status" value="1"/>
</dbReference>
<keyword evidence="10 22" id="KW-1133">Transmembrane helix</keyword>
<evidence type="ECO:0000256" key="9">
    <source>
        <dbReference type="ARBA" id="ARBA00022984"/>
    </source>
</evidence>
<evidence type="ECO:0000256" key="5">
    <source>
        <dbReference type="ARBA" id="ARBA00022676"/>
    </source>
</evidence>
<keyword evidence="13" id="KW-0961">Cell wall biogenesis/degradation</keyword>
<dbReference type="GO" id="GO:0015648">
    <property type="term" value="F:lipid-linked peptidoglycan transporter activity"/>
    <property type="evidence" value="ECO:0007669"/>
    <property type="project" value="TreeGrafter"/>
</dbReference>
<evidence type="ECO:0000256" key="14">
    <source>
        <dbReference type="ARBA" id="ARBA00032370"/>
    </source>
</evidence>
<dbReference type="GO" id="GO:0009252">
    <property type="term" value="P:peptidoglycan biosynthetic process"/>
    <property type="evidence" value="ECO:0007669"/>
    <property type="project" value="UniProtKB-KW"/>
</dbReference>
<evidence type="ECO:0000256" key="15">
    <source>
        <dbReference type="ARBA" id="ARBA00033270"/>
    </source>
</evidence>
<evidence type="ECO:0000256" key="17">
    <source>
        <dbReference type="ARBA" id="ARBA00041185"/>
    </source>
</evidence>
<comment type="pathway">
    <text evidence="2">Cell wall biogenesis; peptidoglycan biosynthesis.</text>
</comment>
<comment type="similarity">
    <text evidence="16">Belongs to the SEDS family. FtsW subfamily.</text>
</comment>
<feature type="transmembrane region" description="Helical" evidence="22">
    <location>
        <begin position="302"/>
        <end position="324"/>
    </location>
</feature>
<dbReference type="InterPro" id="IPR001182">
    <property type="entry name" value="FtsW/RodA"/>
</dbReference>
<dbReference type="GO" id="GO:0032153">
    <property type="term" value="C:cell division site"/>
    <property type="evidence" value="ECO:0007669"/>
    <property type="project" value="TreeGrafter"/>
</dbReference>
<dbReference type="InterPro" id="IPR013437">
    <property type="entry name" value="FtsW"/>
</dbReference>
<dbReference type="GO" id="GO:0005886">
    <property type="term" value="C:plasma membrane"/>
    <property type="evidence" value="ECO:0007669"/>
    <property type="project" value="UniProtKB-SubCell"/>
</dbReference>
<evidence type="ECO:0000256" key="10">
    <source>
        <dbReference type="ARBA" id="ARBA00022989"/>
    </source>
</evidence>
<keyword evidence="6" id="KW-0808">Transferase</keyword>
<dbReference type="OrthoDB" id="9812661at2"/>
<protein>
    <recommendedName>
        <fullName evidence="17">Probable peptidoglycan glycosyltransferase FtsW</fullName>
        <ecNumber evidence="19">2.4.99.28</ecNumber>
    </recommendedName>
    <alternativeName>
        <fullName evidence="18">Cell division protein FtsW</fullName>
    </alternativeName>
    <alternativeName>
        <fullName evidence="15">Cell wall polymerase</fullName>
    </alternativeName>
    <alternativeName>
        <fullName evidence="14">Peptidoglycan polymerase</fullName>
    </alternativeName>
</protein>
<dbReference type="EMBL" id="LKET01000032">
    <property type="protein sequence ID" value="KPU44039.1"/>
    <property type="molecule type" value="Genomic_DNA"/>
</dbReference>
<evidence type="ECO:0000313" key="24">
    <source>
        <dbReference type="Proteomes" id="UP000050326"/>
    </source>
</evidence>
<feature type="transmembrane region" description="Helical" evidence="22">
    <location>
        <begin position="74"/>
        <end position="92"/>
    </location>
</feature>
<evidence type="ECO:0000256" key="21">
    <source>
        <dbReference type="ARBA" id="ARBA00049966"/>
    </source>
</evidence>
<evidence type="ECO:0000256" key="22">
    <source>
        <dbReference type="SAM" id="Phobius"/>
    </source>
</evidence>
<dbReference type="EC" id="2.4.99.28" evidence="19"/>
<feature type="transmembrane region" description="Helical" evidence="22">
    <location>
        <begin position="163"/>
        <end position="180"/>
    </location>
</feature>
<evidence type="ECO:0000256" key="6">
    <source>
        <dbReference type="ARBA" id="ARBA00022679"/>
    </source>
</evidence>
<dbReference type="GO" id="GO:0071555">
    <property type="term" value="P:cell wall organization"/>
    <property type="evidence" value="ECO:0007669"/>
    <property type="project" value="UniProtKB-KW"/>
</dbReference>
<evidence type="ECO:0000256" key="16">
    <source>
        <dbReference type="ARBA" id="ARBA00038053"/>
    </source>
</evidence>
<organism evidence="23 24">
    <name type="scientific">Oxobacter pfennigii</name>
    <dbReference type="NCBI Taxonomy" id="36849"/>
    <lineage>
        <taxon>Bacteria</taxon>
        <taxon>Bacillati</taxon>
        <taxon>Bacillota</taxon>
        <taxon>Clostridia</taxon>
        <taxon>Eubacteriales</taxon>
        <taxon>Clostridiaceae</taxon>
        <taxon>Oxobacter</taxon>
    </lineage>
</organism>
<comment type="function">
    <text evidence="21">Peptidoglycan polymerase that is essential for cell division.</text>
</comment>
<evidence type="ECO:0000256" key="3">
    <source>
        <dbReference type="ARBA" id="ARBA00022475"/>
    </source>
</evidence>
<evidence type="ECO:0000256" key="20">
    <source>
        <dbReference type="ARBA" id="ARBA00049902"/>
    </source>
</evidence>
<evidence type="ECO:0000256" key="8">
    <source>
        <dbReference type="ARBA" id="ARBA00022960"/>
    </source>
</evidence>